<dbReference type="PANTHER" id="PTHR10161">
    <property type="entry name" value="TARTRATE-RESISTANT ACID PHOSPHATASE TYPE 5"/>
    <property type="match status" value="1"/>
</dbReference>
<dbReference type="InterPro" id="IPR029052">
    <property type="entry name" value="Metallo-depent_PP-like"/>
</dbReference>
<evidence type="ECO:0000256" key="4">
    <source>
        <dbReference type="SAM" id="SignalP"/>
    </source>
</evidence>
<name>A0ABR2Z365_9CHLO</name>
<dbReference type="Gene3D" id="3.60.21.10">
    <property type="match status" value="1"/>
</dbReference>
<dbReference type="InterPro" id="IPR051558">
    <property type="entry name" value="Metallophosphoesterase_PAP"/>
</dbReference>
<evidence type="ECO:0008006" key="7">
    <source>
        <dbReference type="Google" id="ProtNLM"/>
    </source>
</evidence>
<dbReference type="EMBL" id="JALJOT010000001">
    <property type="protein sequence ID" value="KAK9918357.1"/>
    <property type="molecule type" value="Genomic_DNA"/>
</dbReference>
<evidence type="ECO:0000256" key="2">
    <source>
        <dbReference type="ARBA" id="ARBA00022801"/>
    </source>
</evidence>
<keyword evidence="1 4" id="KW-0732">Signal</keyword>
<evidence type="ECO:0000256" key="1">
    <source>
        <dbReference type="ARBA" id="ARBA00022729"/>
    </source>
</evidence>
<feature type="chain" id="PRO_5045713086" description="Calcineurin-like phosphoesterase domain-containing protein" evidence="4">
    <location>
        <begin position="20"/>
        <end position="329"/>
    </location>
</feature>
<reference evidence="5 6" key="1">
    <citation type="journal article" date="2024" name="Nat. Commun.">
        <title>Phylogenomics reveals the evolutionary origins of lichenization in chlorophyte algae.</title>
        <authorList>
            <person name="Puginier C."/>
            <person name="Libourel C."/>
            <person name="Otte J."/>
            <person name="Skaloud P."/>
            <person name="Haon M."/>
            <person name="Grisel S."/>
            <person name="Petersen M."/>
            <person name="Berrin J.G."/>
            <person name="Delaux P.M."/>
            <person name="Dal Grande F."/>
            <person name="Keller J."/>
        </authorList>
    </citation>
    <scope>NUCLEOTIDE SEQUENCE [LARGE SCALE GENOMIC DNA]</scope>
    <source>
        <strain evidence="5 6">SAG 216-7</strain>
    </source>
</reference>
<feature type="compositionally biased region" description="Basic and acidic residues" evidence="3">
    <location>
        <begin position="22"/>
        <end position="32"/>
    </location>
</feature>
<dbReference type="PROSITE" id="PS51257">
    <property type="entry name" value="PROKAR_LIPOPROTEIN"/>
    <property type="match status" value="1"/>
</dbReference>
<dbReference type="Proteomes" id="UP001491310">
    <property type="component" value="Unassembled WGS sequence"/>
</dbReference>
<proteinExistence type="predicted"/>
<evidence type="ECO:0000313" key="6">
    <source>
        <dbReference type="Proteomes" id="UP001491310"/>
    </source>
</evidence>
<keyword evidence="2" id="KW-0378">Hydrolase</keyword>
<accession>A0ABR2Z365</accession>
<feature type="signal peptide" evidence="4">
    <location>
        <begin position="1"/>
        <end position="19"/>
    </location>
</feature>
<comment type="caution">
    <text evidence="5">The sequence shown here is derived from an EMBL/GenBank/DDBJ whole genome shotgun (WGS) entry which is preliminary data.</text>
</comment>
<evidence type="ECO:0000256" key="3">
    <source>
        <dbReference type="SAM" id="MobiDB-lite"/>
    </source>
</evidence>
<organism evidence="5 6">
    <name type="scientific">Coccomyxa subellipsoidea</name>
    <dbReference type="NCBI Taxonomy" id="248742"/>
    <lineage>
        <taxon>Eukaryota</taxon>
        <taxon>Viridiplantae</taxon>
        <taxon>Chlorophyta</taxon>
        <taxon>core chlorophytes</taxon>
        <taxon>Trebouxiophyceae</taxon>
        <taxon>Trebouxiophyceae incertae sedis</taxon>
        <taxon>Coccomyxaceae</taxon>
        <taxon>Coccomyxa</taxon>
    </lineage>
</organism>
<sequence>MRTLFVAAAILLLTQSCSSAEKDFSTGDDKLQETIAPSGSSLPPPSTQAPNYLNPKVSADQANNNEPLVEQAGSPALFPSTTNSNFNLGPGTSRYLVIGDWGRTTSGPSVGLDQCTTDEFAGDNEVQGGLQQAETAQLADQVCGLLGGCQAVIGTGDNFYECGVHPADTTNRFQLDWANIFQTSKTPNLQGLTWYQTFGNHDMVINGSVETQIAYTTTNPKWQIPSNYFLVDLPTVAGGPKIRAFFVDTNPFIASYNVAGQKYKKAYFQAHLNSAYIDGQISWLTTNLAASKADYNIVIERVHMASLPTLVDRTTATSPPTEATAASSS</sequence>
<dbReference type="PANTHER" id="PTHR10161:SF14">
    <property type="entry name" value="TARTRATE-RESISTANT ACID PHOSPHATASE TYPE 5"/>
    <property type="match status" value="1"/>
</dbReference>
<feature type="region of interest" description="Disordered" evidence="3">
    <location>
        <begin position="22"/>
        <end position="60"/>
    </location>
</feature>
<gene>
    <name evidence="5" type="ORF">WJX75_003475</name>
</gene>
<dbReference type="SUPFAM" id="SSF56300">
    <property type="entry name" value="Metallo-dependent phosphatases"/>
    <property type="match status" value="1"/>
</dbReference>
<keyword evidence="6" id="KW-1185">Reference proteome</keyword>
<protein>
    <recommendedName>
        <fullName evidence="7">Calcineurin-like phosphoesterase domain-containing protein</fullName>
    </recommendedName>
</protein>
<evidence type="ECO:0000313" key="5">
    <source>
        <dbReference type="EMBL" id="KAK9918357.1"/>
    </source>
</evidence>